<dbReference type="AlphaFoldDB" id="A0A183SEW7"/>
<evidence type="ECO:0000313" key="4">
    <source>
        <dbReference type="WBParaSite" id="SSLN_0000285201-mRNA-1"/>
    </source>
</evidence>
<dbReference type="OrthoDB" id="10421615at2759"/>
<organism evidence="4">
    <name type="scientific">Schistocephalus solidus</name>
    <name type="common">Tapeworm</name>
    <dbReference type="NCBI Taxonomy" id="70667"/>
    <lineage>
        <taxon>Eukaryota</taxon>
        <taxon>Metazoa</taxon>
        <taxon>Spiralia</taxon>
        <taxon>Lophotrochozoa</taxon>
        <taxon>Platyhelminthes</taxon>
        <taxon>Cestoda</taxon>
        <taxon>Eucestoda</taxon>
        <taxon>Diphyllobothriidea</taxon>
        <taxon>Diphyllobothriidae</taxon>
        <taxon>Schistocephalus</taxon>
    </lineage>
</organism>
<evidence type="ECO:0000313" key="2">
    <source>
        <dbReference type="EMBL" id="VDL89150.1"/>
    </source>
</evidence>
<gene>
    <name evidence="2" type="ORF">SSLN_LOCUS2765</name>
</gene>
<dbReference type="Proteomes" id="UP000275846">
    <property type="component" value="Unassembled WGS sequence"/>
</dbReference>
<sequence>MVGAGTTPIWSQIQIAGTNTNSSTCTFDAEKIAQCGHCQDAFADQKSHFILQPSAGSAGAVGEHSYLPSFSSTLVSQGPLCADMAAVATVTAAGMEEQRSDSGRGASDEEVMFQGPFQPIMHVLPVFRKVACSDHLTDTSPRSLVVPNGSPLENMNTDKVHICSEGHEESVPNSGIYVCASPMAGPTSQQCPTAYNYSQDSVSTFVHSKRPSESGLADELGQPWVSSLPRIPPYHPMSQEHVQHGQQANGVNGFSVDGVKLKHVTSMQVNSKSKTRSLPRESLAPGSNKTLLDHTAQLQGRRLCGEIDNLFFQDMV</sequence>
<dbReference type="WBParaSite" id="SSLN_0000285201-mRNA-1">
    <property type="protein sequence ID" value="SSLN_0000285201-mRNA-1"/>
    <property type="gene ID" value="SSLN_0000285201"/>
</dbReference>
<keyword evidence="3" id="KW-1185">Reference proteome</keyword>
<evidence type="ECO:0000313" key="3">
    <source>
        <dbReference type="Proteomes" id="UP000275846"/>
    </source>
</evidence>
<name>A0A183SEW7_SCHSO</name>
<dbReference type="EMBL" id="UYSU01032330">
    <property type="protein sequence ID" value="VDL89150.1"/>
    <property type="molecule type" value="Genomic_DNA"/>
</dbReference>
<proteinExistence type="predicted"/>
<reference evidence="2 3" key="2">
    <citation type="submission" date="2018-11" db="EMBL/GenBank/DDBJ databases">
        <authorList>
            <consortium name="Pathogen Informatics"/>
        </authorList>
    </citation>
    <scope>NUCLEOTIDE SEQUENCE [LARGE SCALE GENOMIC DNA]</scope>
    <source>
        <strain evidence="2 3">NST_G2</strain>
    </source>
</reference>
<reference evidence="4" key="1">
    <citation type="submission" date="2016-06" db="UniProtKB">
        <authorList>
            <consortium name="WormBaseParasite"/>
        </authorList>
    </citation>
    <scope>IDENTIFICATION</scope>
</reference>
<accession>A0A183SEW7</accession>
<protein>
    <submittedName>
        <fullName evidence="2 4">Uncharacterized protein</fullName>
    </submittedName>
</protein>
<feature type="region of interest" description="Disordered" evidence="1">
    <location>
        <begin position="266"/>
        <end position="290"/>
    </location>
</feature>
<evidence type="ECO:0000256" key="1">
    <source>
        <dbReference type="SAM" id="MobiDB-lite"/>
    </source>
</evidence>